<organism evidence="2 3">
    <name type="scientific">Halobaculum gomorrense</name>
    <dbReference type="NCBI Taxonomy" id="43928"/>
    <lineage>
        <taxon>Archaea</taxon>
        <taxon>Methanobacteriati</taxon>
        <taxon>Methanobacteriota</taxon>
        <taxon>Stenosarchaea group</taxon>
        <taxon>Halobacteria</taxon>
        <taxon>Halobacteriales</taxon>
        <taxon>Haloferacaceae</taxon>
        <taxon>Halobaculum</taxon>
    </lineage>
</organism>
<dbReference type="EMBL" id="FQWV01000004">
    <property type="protein sequence ID" value="SHH12620.1"/>
    <property type="molecule type" value="Genomic_DNA"/>
</dbReference>
<protein>
    <submittedName>
        <fullName evidence="2">Uncharacterized protein</fullName>
    </submittedName>
</protein>
<accession>A0A1M5QFJ9</accession>
<sequence>MLAADVFGGMSDPLRCRRCGRPLSTGLVASGRRACCLNATPIAGTCPEHGPVGSHDALGDPVDGSGTDTDR</sequence>
<gene>
    <name evidence="2" type="ORF">SAMN05443636_1874</name>
</gene>
<evidence type="ECO:0000256" key="1">
    <source>
        <dbReference type="SAM" id="MobiDB-lite"/>
    </source>
</evidence>
<dbReference type="Proteomes" id="UP000184357">
    <property type="component" value="Unassembled WGS sequence"/>
</dbReference>
<keyword evidence="3" id="KW-1185">Reference proteome</keyword>
<reference evidence="2 3" key="1">
    <citation type="submission" date="2016-11" db="EMBL/GenBank/DDBJ databases">
        <authorList>
            <person name="Jaros S."/>
            <person name="Januszkiewicz K."/>
            <person name="Wedrychowicz H."/>
        </authorList>
    </citation>
    <scope>NUCLEOTIDE SEQUENCE [LARGE SCALE GENOMIC DNA]</scope>
    <source>
        <strain evidence="2 3">DSM 9297</strain>
    </source>
</reference>
<dbReference type="AlphaFoldDB" id="A0A1M5QFJ9"/>
<evidence type="ECO:0000313" key="3">
    <source>
        <dbReference type="Proteomes" id="UP000184357"/>
    </source>
</evidence>
<name>A0A1M5QFJ9_9EURY</name>
<proteinExistence type="predicted"/>
<feature type="region of interest" description="Disordered" evidence="1">
    <location>
        <begin position="50"/>
        <end position="71"/>
    </location>
</feature>
<evidence type="ECO:0000313" key="2">
    <source>
        <dbReference type="EMBL" id="SHH12620.1"/>
    </source>
</evidence>
<dbReference type="STRING" id="43928.SAMN05443636_1874"/>